<evidence type="ECO:0000313" key="3">
    <source>
        <dbReference type="Proteomes" id="UP000306918"/>
    </source>
</evidence>
<name>A0A4S8I218_9BACT</name>
<comment type="caution">
    <text evidence="2">The sequence shown here is derived from an EMBL/GenBank/DDBJ whole genome shotgun (WGS) entry which is preliminary data.</text>
</comment>
<keyword evidence="3" id="KW-1185">Reference proteome</keyword>
<proteinExistence type="predicted"/>
<reference evidence="2 3" key="1">
    <citation type="submission" date="2019-04" db="EMBL/GenBank/DDBJ databases">
        <title>Niastella caeni sp. nov., isolated from activated sludge.</title>
        <authorList>
            <person name="Sheng M."/>
        </authorList>
    </citation>
    <scope>NUCLEOTIDE SEQUENCE [LARGE SCALE GENOMIC DNA]</scope>
    <source>
        <strain evidence="2 3">HX-2-15</strain>
    </source>
</reference>
<accession>A0A4S8I218</accession>
<dbReference type="RefSeq" id="WP_136575087.1">
    <property type="nucleotide sequence ID" value="NZ_STFF01000001.1"/>
</dbReference>
<evidence type="ECO:0000313" key="2">
    <source>
        <dbReference type="EMBL" id="THU40594.1"/>
    </source>
</evidence>
<feature type="region of interest" description="Disordered" evidence="1">
    <location>
        <begin position="16"/>
        <end position="37"/>
    </location>
</feature>
<organism evidence="2 3">
    <name type="scientific">Niastella caeni</name>
    <dbReference type="NCBI Taxonomy" id="2569763"/>
    <lineage>
        <taxon>Bacteria</taxon>
        <taxon>Pseudomonadati</taxon>
        <taxon>Bacteroidota</taxon>
        <taxon>Chitinophagia</taxon>
        <taxon>Chitinophagales</taxon>
        <taxon>Chitinophagaceae</taxon>
        <taxon>Niastella</taxon>
    </lineage>
</organism>
<protein>
    <submittedName>
        <fullName evidence="2">Uncharacterized protein</fullName>
    </submittedName>
</protein>
<dbReference type="Proteomes" id="UP000306918">
    <property type="component" value="Unassembled WGS sequence"/>
</dbReference>
<evidence type="ECO:0000256" key="1">
    <source>
        <dbReference type="SAM" id="MobiDB-lite"/>
    </source>
</evidence>
<dbReference type="Pfam" id="PF19265">
    <property type="entry name" value="DUF5908"/>
    <property type="match status" value="1"/>
</dbReference>
<dbReference type="EMBL" id="STFF01000001">
    <property type="protein sequence ID" value="THU40594.1"/>
    <property type="molecule type" value="Genomic_DNA"/>
</dbReference>
<dbReference type="AlphaFoldDB" id="A0A4S8I218"/>
<gene>
    <name evidence="2" type="ORF">FAM09_00320</name>
</gene>
<feature type="compositionally biased region" description="Low complexity" evidence="1">
    <location>
        <begin position="16"/>
        <end position="32"/>
    </location>
</feature>
<dbReference type="InterPro" id="IPR045459">
    <property type="entry name" value="DUF5908"/>
</dbReference>
<sequence length="59" mass="6451">MGLEIKELYIKVTVNQPSQGQQPAAAPAGGNNKPEEEKEAIIAQSIEAFIEISKNKNER</sequence>